<keyword evidence="3" id="KW-1185">Reference proteome</keyword>
<feature type="compositionally biased region" description="Pro residues" evidence="1">
    <location>
        <begin position="45"/>
        <end position="55"/>
    </location>
</feature>
<reference evidence="2" key="1">
    <citation type="submission" date="2022-03" db="EMBL/GenBank/DDBJ databases">
        <authorList>
            <person name="Alioto T."/>
            <person name="Alioto T."/>
            <person name="Gomez Garrido J."/>
        </authorList>
    </citation>
    <scope>NUCLEOTIDE SEQUENCE</scope>
</reference>
<dbReference type="AlphaFoldDB" id="A0AAD1VRL9"/>
<sequence length="136" mass="15321">MGNKKKLIYSQDTPGPSSNKKAGDLDRYFRDKLRTLMEADTEVPPSFPRGTPPASPASSESIYRAGNAMLQEILQNLLSKEDLASMLAKLEASMQEKLSSITMEVRQIGLRMGDLEEDRDNIQLRLHNIEQRQEAQ</sequence>
<accession>A0AAD1VRL9</accession>
<feature type="region of interest" description="Disordered" evidence="1">
    <location>
        <begin position="1"/>
        <end position="26"/>
    </location>
</feature>
<feature type="non-terminal residue" evidence="2">
    <location>
        <position position="136"/>
    </location>
</feature>
<protein>
    <submittedName>
        <fullName evidence="2">Uncharacterized protein</fullName>
    </submittedName>
</protein>
<gene>
    <name evidence="2" type="ORF">PECUL_23A033942</name>
</gene>
<proteinExistence type="predicted"/>
<organism evidence="2 3">
    <name type="scientific">Pelobates cultripes</name>
    <name type="common">Western spadefoot toad</name>
    <dbReference type="NCBI Taxonomy" id="61616"/>
    <lineage>
        <taxon>Eukaryota</taxon>
        <taxon>Metazoa</taxon>
        <taxon>Chordata</taxon>
        <taxon>Craniata</taxon>
        <taxon>Vertebrata</taxon>
        <taxon>Euteleostomi</taxon>
        <taxon>Amphibia</taxon>
        <taxon>Batrachia</taxon>
        <taxon>Anura</taxon>
        <taxon>Pelobatoidea</taxon>
        <taxon>Pelobatidae</taxon>
        <taxon>Pelobates</taxon>
    </lineage>
</organism>
<evidence type="ECO:0000313" key="2">
    <source>
        <dbReference type="EMBL" id="CAH2246073.1"/>
    </source>
</evidence>
<dbReference type="EMBL" id="OW240913">
    <property type="protein sequence ID" value="CAH2246073.1"/>
    <property type="molecule type" value="Genomic_DNA"/>
</dbReference>
<feature type="region of interest" description="Disordered" evidence="1">
    <location>
        <begin position="39"/>
        <end position="60"/>
    </location>
</feature>
<evidence type="ECO:0000256" key="1">
    <source>
        <dbReference type="SAM" id="MobiDB-lite"/>
    </source>
</evidence>
<name>A0AAD1VRL9_PELCU</name>
<feature type="compositionally biased region" description="Polar residues" evidence="1">
    <location>
        <begin position="10"/>
        <end position="20"/>
    </location>
</feature>
<evidence type="ECO:0000313" key="3">
    <source>
        <dbReference type="Proteomes" id="UP001295444"/>
    </source>
</evidence>
<dbReference type="Proteomes" id="UP001295444">
    <property type="component" value="Chromosome 02"/>
</dbReference>